<feature type="region of interest" description="Disordered" evidence="1">
    <location>
        <begin position="369"/>
        <end position="393"/>
    </location>
</feature>
<feature type="region of interest" description="Disordered" evidence="1">
    <location>
        <begin position="90"/>
        <end position="119"/>
    </location>
</feature>
<evidence type="ECO:0000259" key="2">
    <source>
        <dbReference type="Pfam" id="PF20233"/>
    </source>
</evidence>
<dbReference type="PANTHER" id="PTHR35391:SF5">
    <property type="entry name" value="DUF6590 DOMAIN-CONTAINING PROTEIN"/>
    <property type="match status" value="1"/>
</dbReference>
<feature type="region of interest" description="Disordered" evidence="1">
    <location>
        <begin position="56"/>
        <end position="76"/>
    </location>
</feature>
<dbReference type="OrthoDB" id="3650189at2759"/>
<dbReference type="EMBL" id="CP099421">
    <property type="protein sequence ID" value="USW52837.1"/>
    <property type="molecule type" value="Genomic_DNA"/>
</dbReference>
<proteinExistence type="predicted"/>
<evidence type="ECO:0000313" key="3">
    <source>
        <dbReference type="EMBL" id="USW52837.1"/>
    </source>
</evidence>
<dbReference type="PANTHER" id="PTHR35391">
    <property type="entry name" value="C2H2-TYPE DOMAIN-CONTAINING PROTEIN-RELATED"/>
    <property type="match status" value="1"/>
</dbReference>
<dbReference type="Proteomes" id="UP001056384">
    <property type="component" value="Chromosome 4"/>
</dbReference>
<name>A0A9Q9ANN9_9PEZI</name>
<protein>
    <recommendedName>
        <fullName evidence="2">DUF6590 domain-containing protein</fullName>
    </recommendedName>
</protein>
<reference evidence="3" key="1">
    <citation type="submission" date="2022-06" db="EMBL/GenBank/DDBJ databases">
        <title>Complete genome sequences of two strains of the flax pathogen Septoria linicola.</title>
        <authorList>
            <person name="Lapalu N."/>
            <person name="Simon A."/>
            <person name="Demenou B."/>
            <person name="Paumier D."/>
            <person name="Guillot M.-P."/>
            <person name="Gout L."/>
            <person name="Valade R."/>
        </authorList>
    </citation>
    <scope>NUCLEOTIDE SEQUENCE</scope>
    <source>
        <strain evidence="3">SE15195</strain>
    </source>
</reference>
<keyword evidence="4" id="KW-1185">Reference proteome</keyword>
<evidence type="ECO:0000313" key="4">
    <source>
        <dbReference type="Proteomes" id="UP001056384"/>
    </source>
</evidence>
<feature type="domain" description="DUF6590" evidence="2">
    <location>
        <begin position="200"/>
        <end position="360"/>
    </location>
</feature>
<feature type="compositionally biased region" description="Low complexity" evidence="1">
    <location>
        <begin position="109"/>
        <end position="119"/>
    </location>
</feature>
<dbReference type="AlphaFoldDB" id="A0A9Q9ANN9"/>
<evidence type="ECO:0000256" key="1">
    <source>
        <dbReference type="SAM" id="MobiDB-lite"/>
    </source>
</evidence>
<dbReference type="Pfam" id="PF20233">
    <property type="entry name" value="DUF6590"/>
    <property type="match status" value="1"/>
</dbReference>
<gene>
    <name evidence="3" type="ORF">Slin15195_G061560</name>
</gene>
<dbReference type="InterPro" id="IPR046497">
    <property type="entry name" value="DUF6590"/>
</dbReference>
<accession>A0A9Q9ANN9</accession>
<organism evidence="3 4">
    <name type="scientific">Septoria linicola</name>
    <dbReference type="NCBI Taxonomy" id="215465"/>
    <lineage>
        <taxon>Eukaryota</taxon>
        <taxon>Fungi</taxon>
        <taxon>Dikarya</taxon>
        <taxon>Ascomycota</taxon>
        <taxon>Pezizomycotina</taxon>
        <taxon>Dothideomycetes</taxon>
        <taxon>Dothideomycetidae</taxon>
        <taxon>Mycosphaerellales</taxon>
        <taxon>Mycosphaerellaceae</taxon>
        <taxon>Septoria</taxon>
    </lineage>
</organism>
<sequence length="465" mass="51425">MATTAQRQIVFRPDLRLYLFWDSRYGKYYYYDRHKDQLVYEDKSRWPRPSDVPATYYSEPYAQPDEDPSTAYGTSPGQFSNSSFTLSFAGGLQPHGSPTTAGTKPNMPLSGSNSSLSSLQPVLHQPMPVEPQMSSKNGLKVVEAVDEKSRVKTYFATEPKHRITDGSLLRQGIESHRMMLGTAGQSEKLFPGFAIRVPGRKFFVVGRVFLVLWVEPAGDSHSDITTMTETVDPGTTTSRWNERVFSKVRRFVVIREGTDYCSALPIMTYGGKGVGKAGIIKSDHAIIFTDAEPTPLPNESRQPHEQGMRATAIRVTAVNKPREKLDPVSRINFAKIHTIQHNIKVKDFGMVHPRCKAALMDQFTAVWHPGDSEESDSALDGDPLPGKSNAIDNGGGIMTPLSSVMLANHLRASFKWMTSQGATTEQALGALAAQLRKRTPSLSWEAAVQKVRCSLIYGDVESHSA</sequence>